<reference evidence="2" key="2">
    <citation type="submission" date="2020-06" db="EMBL/GenBank/DDBJ databases">
        <title>Helianthus annuus Genome sequencing and assembly Release 2.</title>
        <authorList>
            <person name="Gouzy J."/>
            <person name="Langlade N."/>
            <person name="Munos S."/>
        </authorList>
    </citation>
    <scope>NUCLEOTIDE SEQUENCE</scope>
    <source>
        <tissue evidence="2">Leaves</tissue>
    </source>
</reference>
<dbReference type="PANTHER" id="PTHR47158">
    <property type="entry name" value="OS08G0239000 PROTEIN"/>
    <property type="match status" value="1"/>
</dbReference>
<dbReference type="Gramene" id="mRNA:HanXRQr2_Chr07g0305101">
    <property type="protein sequence ID" value="CDS:HanXRQr2_Chr07g0305101.1"/>
    <property type="gene ID" value="HanXRQr2_Chr07g0305101"/>
</dbReference>
<dbReference type="PANTHER" id="PTHR47158:SF1">
    <property type="entry name" value="OS08G0239000 PROTEIN"/>
    <property type="match status" value="1"/>
</dbReference>
<proteinExistence type="predicted"/>
<dbReference type="InterPro" id="IPR008011">
    <property type="entry name" value="Complex1_LYR_dom"/>
</dbReference>
<comment type="caution">
    <text evidence="2">The sequence shown here is derived from an EMBL/GenBank/DDBJ whole genome shotgun (WGS) entry which is preliminary data.</text>
</comment>
<feature type="domain" description="Complex 1 LYR protein" evidence="1">
    <location>
        <begin position="11"/>
        <end position="44"/>
    </location>
</feature>
<gene>
    <name evidence="2" type="ORF">HanXRQr2_Chr07g0305101</name>
</gene>
<protein>
    <submittedName>
        <fullName evidence="2">Complex 1 LYR protein</fullName>
    </submittedName>
</protein>
<evidence type="ECO:0000313" key="2">
    <source>
        <dbReference type="EMBL" id="KAF5799489.1"/>
    </source>
</evidence>
<dbReference type="AlphaFoldDB" id="A0A9K3NGM3"/>
<sequence>MATAAPSPSRKQILSIFGSFLRSSRQFTDYNIREYTKRRTIDAFCQKNPNKP</sequence>
<dbReference type="Proteomes" id="UP000215914">
    <property type="component" value="Unassembled WGS sequence"/>
</dbReference>
<organism evidence="2 3">
    <name type="scientific">Helianthus annuus</name>
    <name type="common">Common sunflower</name>
    <dbReference type="NCBI Taxonomy" id="4232"/>
    <lineage>
        <taxon>Eukaryota</taxon>
        <taxon>Viridiplantae</taxon>
        <taxon>Streptophyta</taxon>
        <taxon>Embryophyta</taxon>
        <taxon>Tracheophyta</taxon>
        <taxon>Spermatophyta</taxon>
        <taxon>Magnoliopsida</taxon>
        <taxon>eudicotyledons</taxon>
        <taxon>Gunneridae</taxon>
        <taxon>Pentapetalae</taxon>
        <taxon>asterids</taxon>
        <taxon>campanulids</taxon>
        <taxon>Asterales</taxon>
        <taxon>Asteraceae</taxon>
        <taxon>Asteroideae</taxon>
        <taxon>Heliantheae alliance</taxon>
        <taxon>Heliantheae</taxon>
        <taxon>Helianthus</taxon>
    </lineage>
</organism>
<dbReference type="Pfam" id="PF05347">
    <property type="entry name" value="Complex1_LYR"/>
    <property type="match status" value="1"/>
</dbReference>
<accession>A0A9K3NGM3</accession>
<reference evidence="2" key="1">
    <citation type="journal article" date="2017" name="Nature">
        <title>The sunflower genome provides insights into oil metabolism, flowering and Asterid evolution.</title>
        <authorList>
            <person name="Badouin H."/>
            <person name="Gouzy J."/>
            <person name="Grassa C.J."/>
            <person name="Murat F."/>
            <person name="Staton S.E."/>
            <person name="Cottret L."/>
            <person name="Lelandais-Briere C."/>
            <person name="Owens G.L."/>
            <person name="Carrere S."/>
            <person name="Mayjonade B."/>
            <person name="Legrand L."/>
            <person name="Gill N."/>
            <person name="Kane N.C."/>
            <person name="Bowers J.E."/>
            <person name="Hubner S."/>
            <person name="Bellec A."/>
            <person name="Berard A."/>
            <person name="Berges H."/>
            <person name="Blanchet N."/>
            <person name="Boniface M.C."/>
            <person name="Brunel D."/>
            <person name="Catrice O."/>
            <person name="Chaidir N."/>
            <person name="Claudel C."/>
            <person name="Donnadieu C."/>
            <person name="Faraut T."/>
            <person name="Fievet G."/>
            <person name="Helmstetter N."/>
            <person name="King M."/>
            <person name="Knapp S.J."/>
            <person name="Lai Z."/>
            <person name="Le Paslier M.C."/>
            <person name="Lippi Y."/>
            <person name="Lorenzon L."/>
            <person name="Mandel J.R."/>
            <person name="Marage G."/>
            <person name="Marchand G."/>
            <person name="Marquand E."/>
            <person name="Bret-Mestries E."/>
            <person name="Morien E."/>
            <person name="Nambeesan S."/>
            <person name="Nguyen T."/>
            <person name="Pegot-Espagnet P."/>
            <person name="Pouilly N."/>
            <person name="Raftis F."/>
            <person name="Sallet E."/>
            <person name="Schiex T."/>
            <person name="Thomas J."/>
            <person name="Vandecasteele C."/>
            <person name="Vares D."/>
            <person name="Vear F."/>
            <person name="Vautrin S."/>
            <person name="Crespi M."/>
            <person name="Mangin B."/>
            <person name="Burke J.M."/>
            <person name="Salse J."/>
            <person name="Munos S."/>
            <person name="Vincourt P."/>
            <person name="Rieseberg L.H."/>
            <person name="Langlade N.B."/>
        </authorList>
    </citation>
    <scope>NUCLEOTIDE SEQUENCE</scope>
    <source>
        <tissue evidence="2">Leaves</tissue>
    </source>
</reference>
<dbReference type="EMBL" id="MNCJ02000322">
    <property type="protein sequence ID" value="KAF5799489.1"/>
    <property type="molecule type" value="Genomic_DNA"/>
</dbReference>
<evidence type="ECO:0000313" key="3">
    <source>
        <dbReference type="Proteomes" id="UP000215914"/>
    </source>
</evidence>
<evidence type="ECO:0000259" key="1">
    <source>
        <dbReference type="Pfam" id="PF05347"/>
    </source>
</evidence>
<keyword evidence="3" id="KW-1185">Reference proteome</keyword>
<name>A0A9K3NGM3_HELAN</name>